<protein>
    <submittedName>
        <fullName evidence="1">Tetratricopeptide (TPR) repeat protein</fullName>
    </submittedName>
</protein>
<comment type="caution">
    <text evidence="1">The sequence shown here is derived from an EMBL/GenBank/DDBJ whole genome shotgun (WGS) entry which is preliminary data.</text>
</comment>
<dbReference type="PANTHER" id="PTHR12558">
    <property type="entry name" value="CELL DIVISION CYCLE 16,23,27"/>
    <property type="match status" value="1"/>
</dbReference>
<dbReference type="SUPFAM" id="SSF48452">
    <property type="entry name" value="TPR-like"/>
    <property type="match status" value="2"/>
</dbReference>
<sequence>MPSGLDTLRRATRAGLAPLALATLVAGCQALPAADAPGGAEDDPMAGAPPVTRGLDAEGLAGLLTAELAGQRGDYRRATLGYLAATERYGSAALAARAALAASFSSDPELLARAAGEWQRLAPDDEPPSRLLAGLAIQRGDWPAALEQRLRLVERGGESDLAAFVESALAEGADPAPLLARLRDHLARTGPGARRHDAELATALLEVAAGDNDAARRRLERLGQSAPELPALWLTRARLAQENGNHAGARDAARRGLAVSPGDARFILLIAQSELRLGNVAAAEAQTDALLDDHTGNHELRLALARLYLDEGHPEPARRLLLPLVDAPDTPPMAFYLLGAIAEAEGEVDNALLYYRQVAEGNEFLAARLRAAEMLIADDRLLDARAFLRIERLRHEASFSDLVSLEVELLEREGLTAEADALLDRELDRTPNDEQLLYLRAMRAWEQRDLEAMERDLGRIIERNPDSAMALNALGYTLADLGLEERLEEAREMIERAHDLEPGNPAILDSMGWVRFRLGDPEGALPWLERAYATLPDQEIAAHLAEVLWVLERRDEARQLVREALELFDDRPVLDELLERLPELAP</sequence>
<dbReference type="Proteomes" id="UP000553442">
    <property type="component" value="Unassembled WGS sequence"/>
</dbReference>
<evidence type="ECO:0000313" key="1">
    <source>
        <dbReference type="EMBL" id="MBB3329944.1"/>
    </source>
</evidence>
<name>A0A7W5P9Q5_9GAMM</name>
<reference evidence="1 2" key="1">
    <citation type="submission" date="2020-08" db="EMBL/GenBank/DDBJ databases">
        <title>Genomic Encyclopedia of Archaeal and Bacterial Type Strains, Phase II (KMG-II): from individual species to whole genera.</title>
        <authorList>
            <person name="Goeker M."/>
        </authorList>
    </citation>
    <scope>NUCLEOTIDE SEQUENCE [LARGE SCALE GENOMIC DNA]</scope>
    <source>
        <strain evidence="1 2">5AG</strain>
    </source>
</reference>
<dbReference type="PANTHER" id="PTHR12558:SF33">
    <property type="entry name" value="BLL7664 PROTEIN"/>
    <property type="match status" value="1"/>
</dbReference>
<proteinExistence type="predicted"/>
<dbReference type="InterPro" id="IPR019734">
    <property type="entry name" value="TPR_rpt"/>
</dbReference>
<accession>A0A7W5P9Q5</accession>
<evidence type="ECO:0000313" key="2">
    <source>
        <dbReference type="Proteomes" id="UP000553442"/>
    </source>
</evidence>
<dbReference type="SMART" id="SM00028">
    <property type="entry name" value="TPR"/>
    <property type="match status" value="5"/>
</dbReference>
<dbReference type="Pfam" id="PF14559">
    <property type="entry name" value="TPR_19"/>
    <property type="match status" value="1"/>
</dbReference>
<dbReference type="RefSeq" id="WP_183330031.1">
    <property type="nucleotide sequence ID" value="NZ_JACHZF010000005.1"/>
</dbReference>
<dbReference type="Gene3D" id="1.25.40.10">
    <property type="entry name" value="Tetratricopeptide repeat domain"/>
    <property type="match status" value="2"/>
</dbReference>
<dbReference type="Pfam" id="PF13432">
    <property type="entry name" value="TPR_16"/>
    <property type="match status" value="3"/>
</dbReference>
<dbReference type="InterPro" id="IPR011990">
    <property type="entry name" value="TPR-like_helical_dom_sf"/>
</dbReference>
<keyword evidence="2" id="KW-1185">Reference proteome</keyword>
<dbReference type="EMBL" id="JACHZF010000005">
    <property type="protein sequence ID" value="MBB3329944.1"/>
    <property type="molecule type" value="Genomic_DNA"/>
</dbReference>
<organism evidence="1 2">
    <name type="scientific">Halomonas campaniensis</name>
    <dbReference type="NCBI Taxonomy" id="213554"/>
    <lineage>
        <taxon>Bacteria</taxon>
        <taxon>Pseudomonadati</taxon>
        <taxon>Pseudomonadota</taxon>
        <taxon>Gammaproteobacteria</taxon>
        <taxon>Oceanospirillales</taxon>
        <taxon>Halomonadaceae</taxon>
        <taxon>Halomonas</taxon>
    </lineage>
</organism>
<dbReference type="AlphaFoldDB" id="A0A7W5P9Q5"/>
<gene>
    <name evidence="1" type="ORF">BDK63_000786</name>
</gene>